<proteinExistence type="predicted"/>
<dbReference type="GO" id="GO:0005737">
    <property type="term" value="C:cytoplasm"/>
    <property type="evidence" value="ECO:0007669"/>
    <property type="project" value="TreeGrafter"/>
</dbReference>
<dbReference type="PROSITE" id="PS51733">
    <property type="entry name" value="BPL_LPL_CATALYTIC"/>
    <property type="match status" value="1"/>
</dbReference>
<feature type="domain" description="BPL/LPL catalytic" evidence="2">
    <location>
        <begin position="1"/>
        <end position="181"/>
    </location>
</feature>
<dbReference type="EC" id="6.3.4.15" evidence="3"/>
<dbReference type="InterPro" id="IPR004143">
    <property type="entry name" value="BPL_LPL_catalytic"/>
</dbReference>
<keyword evidence="1 3" id="KW-0436">Ligase</keyword>
<reference evidence="3" key="2">
    <citation type="journal article" date="2021" name="PeerJ">
        <title>Extensive microbial diversity within the chicken gut microbiome revealed by metagenomics and culture.</title>
        <authorList>
            <person name="Gilroy R."/>
            <person name="Ravi A."/>
            <person name="Getino M."/>
            <person name="Pursley I."/>
            <person name="Horton D.L."/>
            <person name="Alikhan N.F."/>
            <person name="Baker D."/>
            <person name="Gharbi K."/>
            <person name="Hall N."/>
            <person name="Watson M."/>
            <person name="Adriaenssens E.M."/>
            <person name="Foster-Nyarko E."/>
            <person name="Jarju S."/>
            <person name="Secka A."/>
            <person name="Antonio M."/>
            <person name="Oren A."/>
            <person name="Chaudhuri R.R."/>
            <person name="La Ragione R."/>
            <person name="Hildebrand F."/>
            <person name="Pallen M.J."/>
        </authorList>
    </citation>
    <scope>NUCLEOTIDE SEQUENCE</scope>
    <source>
        <strain evidence="3">B1-8020</strain>
    </source>
</reference>
<dbReference type="NCBIfam" id="TIGR00121">
    <property type="entry name" value="birA_ligase"/>
    <property type="match status" value="1"/>
</dbReference>
<accession>A0A9D9NGW3</accession>
<name>A0A9D9NGW3_9BACT</name>
<dbReference type="GO" id="GO:0004077">
    <property type="term" value="F:biotin--[biotin carboxyl-carrier protein] ligase activity"/>
    <property type="evidence" value="ECO:0007669"/>
    <property type="project" value="UniProtKB-EC"/>
</dbReference>
<comment type="caution">
    <text evidence="3">The sequence shown here is derived from an EMBL/GenBank/DDBJ whole genome shotgun (WGS) entry which is preliminary data.</text>
</comment>
<organism evidence="3 4">
    <name type="scientific">Candidatus Merdivivens pullicola</name>
    <dbReference type="NCBI Taxonomy" id="2840872"/>
    <lineage>
        <taxon>Bacteria</taxon>
        <taxon>Pseudomonadati</taxon>
        <taxon>Bacteroidota</taxon>
        <taxon>Bacteroidia</taxon>
        <taxon>Bacteroidales</taxon>
        <taxon>Muribaculaceae</taxon>
        <taxon>Muribaculaceae incertae sedis</taxon>
        <taxon>Candidatus Merdivivens</taxon>
    </lineage>
</organism>
<dbReference type="SUPFAM" id="SSF55681">
    <property type="entry name" value="Class II aaRS and biotin synthetases"/>
    <property type="match status" value="1"/>
</dbReference>
<dbReference type="PANTHER" id="PTHR12835:SF5">
    <property type="entry name" value="BIOTIN--PROTEIN LIGASE"/>
    <property type="match status" value="1"/>
</dbReference>
<evidence type="ECO:0000259" key="2">
    <source>
        <dbReference type="PROSITE" id="PS51733"/>
    </source>
</evidence>
<evidence type="ECO:0000313" key="4">
    <source>
        <dbReference type="Proteomes" id="UP000823604"/>
    </source>
</evidence>
<reference evidence="3" key="1">
    <citation type="submission" date="2020-10" db="EMBL/GenBank/DDBJ databases">
        <authorList>
            <person name="Gilroy R."/>
        </authorList>
    </citation>
    <scope>NUCLEOTIDE SEQUENCE</scope>
    <source>
        <strain evidence="3">B1-8020</strain>
    </source>
</reference>
<evidence type="ECO:0000313" key="3">
    <source>
        <dbReference type="EMBL" id="MBO8472895.1"/>
    </source>
</evidence>
<dbReference type="CDD" id="cd16442">
    <property type="entry name" value="BPL"/>
    <property type="match status" value="1"/>
</dbReference>
<dbReference type="PANTHER" id="PTHR12835">
    <property type="entry name" value="BIOTIN PROTEIN LIGASE"/>
    <property type="match status" value="1"/>
</dbReference>
<protein>
    <submittedName>
        <fullName evidence="3">Biotin--[acetyl-CoA-carboxylase] ligase</fullName>
        <ecNumber evidence="3">6.3.4.15</ecNumber>
    </submittedName>
</protein>
<dbReference type="InterPro" id="IPR004408">
    <property type="entry name" value="Biotin_CoA_COase_ligase"/>
</dbReference>
<gene>
    <name evidence="3" type="ORF">IAB81_04630</name>
</gene>
<dbReference type="InterPro" id="IPR045864">
    <property type="entry name" value="aa-tRNA-synth_II/BPL/LPL"/>
</dbReference>
<dbReference type="EMBL" id="JADIMA010000040">
    <property type="protein sequence ID" value="MBO8472895.1"/>
    <property type="molecule type" value="Genomic_DNA"/>
</dbReference>
<dbReference type="AlphaFoldDB" id="A0A9D9NGW3"/>
<dbReference type="Proteomes" id="UP000823604">
    <property type="component" value="Unassembled WGS sequence"/>
</dbReference>
<dbReference type="Gene3D" id="3.30.930.10">
    <property type="entry name" value="Bira Bifunctional Protein, Domain 2"/>
    <property type="match status" value="1"/>
</dbReference>
<evidence type="ECO:0000256" key="1">
    <source>
        <dbReference type="ARBA" id="ARBA00022598"/>
    </source>
</evidence>
<dbReference type="Pfam" id="PF03099">
    <property type="entry name" value="BPL_LplA_LipB"/>
    <property type="match status" value="1"/>
</dbReference>
<sequence length="244" mass="27386">MKRKIFIKWFDILDSTNNEALRGIKDYDNMSVIAARCQTAGKGQRGNRWYSEKGQNLMFSIVLKFSDFPAREQFLISQKASLGIKDYLENYGLDVKIKWPNDIYIADRKICGILIENAIRAGSLAYSIVGIGLNLNQTEWGDTAPNPTSLMKERPQASGYSPDEELPKLTGCIFSRIESDDTAGIKAGYHGAMYRLGERHLYENRLTGERFSGTITGVTEKGTLLVKNGEGAINEFAFKEISYL</sequence>